<dbReference type="Pfam" id="PF10604">
    <property type="entry name" value="Polyketide_cyc2"/>
    <property type="match status" value="1"/>
</dbReference>
<sequence>MARILIRRRTALPPEEAWRRLTAWEHHARHVPLTSITVATPPPTRVGTRFTARTGVGRAAFDDPMEVVRWEPPVRGRPGRCRLEKRGRVMAGWAEVEVTGRDAGALVVWREEVRVRALPWLPDALVAPAARLLFGRVVAGLLGG</sequence>
<dbReference type="InterPro" id="IPR023393">
    <property type="entry name" value="START-like_dom_sf"/>
</dbReference>
<dbReference type="InterPro" id="IPR019587">
    <property type="entry name" value="Polyketide_cyclase/dehydratase"/>
</dbReference>
<evidence type="ECO:0000313" key="2">
    <source>
        <dbReference type="Proteomes" id="UP001500058"/>
    </source>
</evidence>
<dbReference type="Proteomes" id="UP001500058">
    <property type="component" value="Unassembled WGS sequence"/>
</dbReference>
<comment type="caution">
    <text evidence="1">The sequence shown here is derived from an EMBL/GenBank/DDBJ whole genome shotgun (WGS) entry which is preliminary data.</text>
</comment>
<organism evidence="1 2">
    <name type="scientific">Streptomyces glaucosporus</name>
    <dbReference type="NCBI Taxonomy" id="284044"/>
    <lineage>
        <taxon>Bacteria</taxon>
        <taxon>Bacillati</taxon>
        <taxon>Actinomycetota</taxon>
        <taxon>Actinomycetes</taxon>
        <taxon>Kitasatosporales</taxon>
        <taxon>Streptomycetaceae</taxon>
        <taxon>Streptomyces</taxon>
    </lineage>
</organism>
<proteinExistence type="predicted"/>
<dbReference type="Gene3D" id="3.30.530.20">
    <property type="match status" value="1"/>
</dbReference>
<dbReference type="EMBL" id="BAAATJ010000005">
    <property type="protein sequence ID" value="GAA2392152.1"/>
    <property type="molecule type" value="Genomic_DNA"/>
</dbReference>
<dbReference type="RefSeq" id="WP_344630139.1">
    <property type="nucleotide sequence ID" value="NZ_BAAATJ010000005.1"/>
</dbReference>
<reference evidence="2" key="1">
    <citation type="journal article" date="2019" name="Int. J. Syst. Evol. Microbiol.">
        <title>The Global Catalogue of Microorganisms (GCM) 10K type strain sequencing project: providing services to taxonomists for standard genome sequencing and annotation.</title>
        <authorList>
            <consortium name="The Broad Institute Genomics Platform"/>
            <consortium name="The Broad Institute Genome Sequencing Center for Infectious Disease"/>
            <person name="Wu L."/>
            <person name="Ma J."/>
        </authorList>
    </citation>
    <scope>NUCLEOTIDE SEQUENCE [LARGE SCALE GENOMIC DNA]</scope>
    <source>
        <strain evidence="2">JCM 6921</strain>
    </source>
</reference>
<dbReference type="SUPFAM" id="SSF55961">
    <property type="entry name" value="Bet v1-like"/>
    <property type="match status" value="1"/>
</dbReference>
<accession>A0ABP5V1H8</accession>
<evidence type="ECO:0000313" key="1">
    <source>
        <dbReference type="EMBL" id="GAA2392152.1"/>
    </source>
</evidence>
<keyword evidence="2" id="KW-1185">Reference proteome</keyword>
<protein>
    <submittedName>
        <fullName evidence="1">SRPBCC family protein</fullName>
    </submittedName>
</protein>
<name>A0ABP5V1H8_9ACTN</name>
<gene>
    <name evidence="1" type="ORF">GCM10010420_15670</name>
</gene>